<keyword evidence="4" id="KW-0813">Transport</keyword>
<dbReference type="PANTHER" id="PTHR36570">
    <property type="entry name" value="DISULFIDE BOND FORMATION PROTEIN B"/>
    <property type="match status" value="1"/>
</dbReference>
<dbReference type="GO" id="GO:0006457">
    <property type="term" value="P:protein folding"/>
    <property type="evidence" value="ECO:0007669"/>
    <property type="project" value="InterPro"/>
</dbReference>
<accession>A0AAE3KB23</accession>
<evidence type="ECO:0000313" key="11">
    <source>
        <dbReference type="Proteomes" id="UP001205843"/>
    </source>
</evidence>
<evidence type="ECO:0000256" key="4">
    <source>
        <dbReference type="ARBA" id="ARBA00022982"/>
    </source>
</evidence>
<dbReference type="EMBL" id="JALJXV010000003">
    <property type="protein sequence ID" value="MCP1674136.1"/>
    <property type="molecule type" value="Genomic_DNA"/>
</dbReference>
<keyword evidence="11" id="KW-1185">Reference proteome</keyword>
<dbReference type="GO" id="GO:0015035">
    <property type="term" value="F:protein-disulfide reductase activity"/>
    <property type="evidence" value="ECO:0007669"/>
    <property type="project" value="InterPro"/>
</dbReference>
<evidence type="ECO:0000256" key="2">
    <source>
        <dbReference type="ARBA" id="ARBA00022475"/>
    </source>
</evidence>
<keyword evidence="4" id="KW-0249">Electron transport</keyword>
<evidence type="ECO:0000256" key="9">
    <source>
        <dbReference type="SAM" id="SignalP"/>
    </source>
</evidence>
<evidence type="ECO:0000313" key="10">
    <source>
        <dbReference type="EMBL" id="MCP1674136.1"/>
    </source>
</evidence>
<dbReference type="Proteomes" id="UP001205843">
    <property type="component" value="Unassembled WGS sequence"/>
</dbReference>
<keyword evidence="3 8" id="KW-0812">Transmembrane</keyword>
<feature type="transmembrane region" description="Helical" evidence="8">
    <location>
        <begin position="39"/>
        <end position="58"/>
    </location>
</feature>
<keyword evidence="9" id="KW-0732">Signal</keyword>
<evidence type="ECO:0000256" key="3">
    <source>
        <dbReference type="ARBA" id="ARBA00022692"/>
    </source>
</evidence>
<protein>
    <submittedName>
        <fullName evidence="10">Disulfide bond formation protein DsbB</fullName>
    </submittedName>
</protein>
<comment type="caution">
    <text evidence="10">The sequence shown here is derived from an EMBL/GenBank/DDBJ whole genome shotgun (WGS) entry which is preliminary data.</text>
</comment>
<sequence length="157" mass="15503">MKTMQRAAPLAAAALCLLAVATAFALQAALGLEPCPLCILQRAALLALALGCLAAAAVAPRHPRLAAGAVIAPAVLGGAMALEHLRIALAGDGAAGCAAQPATSALADWLGATLGSVFLASGQCADVDRLLGVPYPGWALLVLVAVPVLVCPLLARD</sequence>
<feature type="transmembrane region" description="Helical" evidence="8">
    <location>
        <begin position="135"/>
        <end position="155"/>
    </location>
</feature>
<dbReference type="InterPro" id="IPR023380">
    <property type="entry name" value="DsbB-like_sf"/>
</dbReference>
<keyword evidence="7" id="KW-0676">Redox-active center</keyword>
<evidence type="ECO:0000256" key="7">
    <source>
        <dbReference type="ARBA" id="ARBA00023284"/>
    </source>
</evidence>
<keyword evidence="5 8" id="KW-1133">Transmembrane helix</keyword>
<dbReference type="InterPro" id="IPR003752">
    <property type="entry name" value="DiS_bond_form_DsbB/BdbC"/>
</dbReference>
<evidence type="ECO:0000256" key="1">
    <source>
        <dbReference type="ARBA" id="ARBA00004651"/>
    </source>
</evidence>
<evidence type="ECO:0000256" key="5">
    <source>
        <dbReference type="ARBA" id="ARBA00022989"/>
    </source>
</evidence>
<reference evidence="10" key="1">
    <citation type="submission" date="2022-03" db="EMBL/GenBank/DDBJ databases">
        <title>Genomic Encyclopedia of Type Strains, Phase III (KMG-III): the genomes of soil and plant-associated and newly described type strains.</title>
        <authorList>
            <person name="Whitman W."/>
        </authorList>
    </citation>
    <scope>NUCLEOTIDE SEQUENCE</scope>
    <source>
        <strain evidence="10">ANL 6-2</strain>
    </source>
</reference>
<feature type="chain" id="PRO_5042225772" evidence="9">
    <location>
        <begin position="26"/>
        <end position="157"/>
    </location>
</feature>
<proteinExistence type="predicted"/>
<feature type="transmembrane region" description="Helical" evidence="8">
    <location>
        <begin position="65"/>
        <end position="82"/>
    </location>
</feature>
<dbReference type="PANTHER" id="PTHR36570:SF3">
    <property type="entry name" value="DISULFIDE BOND FORMATION PROTEIN B"/>
    <property type="match status" value="1"/>
</dbReference>
<dbReference type="GO" id="GO:0005886">
    <property type="term" value="C:plasma membrane"/>
    <property type="evidence" value="ECO:0007669"/>
    <property type="project" value="UniProtKB-SubCell"/>
</dbReference>
<keyword evidence="6 8" id="KW-0472">Membrane</keyword>
<name>A0AAE3KB23_9GAMM</name>
<feature type="signal peptide" evidence="9">
    <location>
        <begin position="1"/>
        <end position="25"/>
    </location>
</feature>
<evidence type="ECO:0000256" key="8">
    <source>
        <dbReference type="SAM" id="Phobius"/>
    </source>
</evidence>
<organism evidence="10 11">
    <name type="scientific">Natronocella acetinitrilica</name>
    <dbReference type="NCBI Taxonomy" id="414046"/>
    <lineage>
        <taxon>Bacteria</taxon>
        <taxon>Pseudomonadati</taxon>
        <taxon>Pseudomonadota</taxon>
        <taxon>Gammaproteobacteria</taxon>
        <taxon>Chromatiales</taxon>
        <taxon>Ectothiorhodospiraceae</taxon>
        <taxon>Natronocella</taxon>
    </lineage>
</organism>
<dbReference type="InterPro" id="IPR050183">
    <property type="entry name" value="DsbB"/>
</dbReference>
<keyword evidence="2" id="KW-1003">Cell membrane</keyword>
<dbReference type="AlphaFoldDB" id="A0AAE3KB23"/>
<dbReference type="Pfam" id="PF02600">
    <property type="entry name" value="DsbB"/>
    <property type="match status" value="1"/>
</dbReference>
<dbReference type="Gene3D" id="1.20.1550.10">
    <property type="entry name" value="DsbB-like"/>
    <property type="match status" value="1"/>
</dbReference>
<gene>
    <name evidence="10" type="ORF">J2T57_001238</name>
</gene>
<comment type="subcellular location">
    <subcellularLocation>
        <location evidence="1">Cell membrane</location>
        <topology evidence="1">Multi-pass membrane protein</topology>
    </subcellularLocation>
</comment>
<evidence type="ECO:0000256" key="6">
    <source>
        <dbReference type="ARBA" id="ARBA00023136"/>
    </source>
</evidence>
<dbReference type="SUPFAM" id="SSF158442">
    <property type="entry name" value="DsbB-like"/>
    <property type="match status" value="1"/>
</dbReference>